<dbReference type="OrthoDB" id="9765462at2"/>
<evidence type="ECO:0000256" key="1">
    <source>
        <dbReference type="ARBA" id="ARBA00022975"/>
    </source>
</evidence>
<protein>
    <submittedName>
        <fullName evidence="3">Dihydroorotase</fullName>
    </submittedName>
</protein>
<dbReference type="RefSeq" id="WP_105982516.1">
    <property type="nucleotide sequence ID" value="NZ_MQUC01000003.1"/>
</dbReference>
<evidence type="ECO:0000313" key="3">
    <source>
        <dbReference type="EMBL" id="PRP66717.1"/>
    </source>
</evidence>
<dbReference type="InterPro" id="IPR024403">
    <property type="entry name" value="DHOase_cat"/>
</dbReference>
<dbReference type="Gene3D" id="3.20.20.140">
    <property type="entry name" value="Metal-dependent hydrolases"/>
    <property type="match status" value="1"/>
</dbReference>
<dbReference type="GO" id="GO:0006145">
    <property type="term" value="P:purine nucleobase catabolic process"/>
    <property type="evidence" value="ECO:0007669"/>
    <property type="project" value="TreeGrafter"/>
</dbReference>
<accession>A0A2S9WT98</accession>
<dbReference type="GO" id="GO:0005737">
    <property type="term" value="C:cytoplasm"/>
    <property type="evidence" value="ECO:0007669"/>
    <property type="project" value="TreeGrafter"/>
</dbReference>
<dbReference type="InterPro" id="IPR011059">
    <property type="entry name" value="Metal-dep_hydrolase_composite"/>
</dbReference>
<feature type="domain" description="Dihydroorotase catalytic" evidence="2">
    <location>
        <begin position="56"/>
        <end position="234"/>
    </location>
</feature>
<evidence type="ECO:0000313" key="4">
    <source>
        <dbReference type="Proteomes" id="UP000239532"/>
    </source>
</evidence>
<dbReference type="PANTHER" id="PTHR43668">
    <property type="entry name" value="ALLANTOINASE"/>
    <property type="match status" value="1"/>
</dbReference>
<dbReference type="CDD" id="cd01317">
    <property type="entry name" value="DHOase_IIa"/>
    <property type="match status" value="1"/>
</dbReference>
<reference evidence="3 4" key="1">
    <citation type="submission" date="2016-11" db="EMBL/GenBank/DDBJ databases">
        <title>Trade-off between light-utilization and light-protection in marine flavobacteria.</title>
        <authorList>
            <person name="Kumagai Y."/>
        </authorList>
    </citation>
    <scope>NUCLEOTIDE SEQUENCE [LARGE SCALE GENOMIC DNA]</scope>
    <source>
        <strain evidence="3 4">JCM 17109</strain>
    </source>
</reference>
<dbReference type="SUPFAM" id="SSF51556">
    <property type="entry name" value="Metallo-dependent hydrolases"/>
    <property type="match status" value="1"/>
</dbReference>
<dbReference type="GO" id="GO:0004038">
    <property type="term" value="F:allantoinase activity"/>
    <property type="evidence" value="ECO:0007669"/>
    <property type="project" value="TreeGrafter"/>
</dbReference>
<keyword evidence="4" id="KW-1185">Reference proteome</keyword>
<comment type="caution">
    <text evidence="3">The sequence shown here is derived from an EMBL/GenBank/DDBJ whole genome shotgun (WGS) entry which is preliminary data.</text>
</comment>
<dbReference type="PANTHER" id="PTHR43668:SF2">
    <property type="entry name" value="ALLANTOINASE"/>
    <property type="match status" value="1"/>
</dbReference>
<dbReference type="GO" id="GO:0006221">
    <property type="term" value="P:pyrimidine nucleotide biosynthetic process"/>
    <property type="evidence" value="ECO:0007669"/>
    <property type="project" value="UniProtKB-KW"/>
</dbReference>
<dbReference type="Proteomes" id="UP000239532">
    <property type="component" value="Unassembled WGS sequence"/>
</dbReference>
<dbReference type="AlphaFoldDB" id="A0A2S9WT98"/>
<dbReference type="GO" id="GO:0046872">
    <property type="term" value="F:metal ion binding"/>
    <property type="evidence" value="ECO:0007669"/>
    <property type="project" value="InterPro"/>
</dbReference>
<dbReference type="SUPFAM" id="SSF51338">
    <property type="entry name" value="Composite domain of metallo-dependent hydrolases"/>
    <property type="match status" value="1"/>
</dbReference>
<gene>
    <name evidence="3" type="ORF">BST86_06190</name>
</gene>
<organism evidence="3 4">
    <name type="scientific">Nonlabens agnitus</name>
    <dbReference type="NCBI Taxonomy" id="870484"/>
    <lineage>
        <taxon>Bacteria</taxon>
        <taxon>Pseudomonadati</taxon>
        <taxon>Bacteroidota</taxon>
        <taxon>Flavobacteriia</taxon>
        <taxon>Flavobacteriales</taxon>
        <taxon>Flavobacteriaceae</taxon>
        <taxon>Nonlabens</taxon>
    </lineage>
</organism>
<sequence length="416" mass="45739">MILIKNAHIHHPDGNYHDKRMDILIKDGIIEDIATSIKTKADQVIDHEDLHLSIGWFDSSVSFGEPGFEERQTMKNGLDTAASSGFTHVMLNPNNKPNPQDASGINYLKSISAGHATTLHPVGNFTIDQKGEHLAELYDMHQAGAVSFYDFKHSLENANLLKVGLQYVKPFNAIIQSFPQDAQIAGKGMVNEDAAGTQLGLKTIPKFAEELRIARDIEIARYTGAALHIPTVTTGASLDLIKKAKKEGLSITCSVSVHHILKNSENLNEYDTNFKVQPPLREASENKNLIKHIKSGTVDMITTDHIPLTIEAKNVEFDQADYGTIGLESAYGALSQKLDQDTIIRLLTSGYKLFLLEIPKLEEGAAANLSFFTPQGTSTLDKNKLKSTSKNSLFLGSKMTGKVLGVYNNGKLIWNE</sequence>
<proteinExistence type="predicted"/>
<dbReference type="InterPro" id="IPR004722">
    <property type="entry name" value="DHOase"/>
</dbReference>
<name>A0A2S9WT98_9FLAO</name>
<evidence type="ECO:0000259" key="2">
    <source>
        <dbReference type="Pfam" id="PF12890"/>
    </source>
</evidence>
<dbReference type="Gene3D" id="2.30.40.10">
    <property type="entry name" value="Urease, subunit C, domain 1"/>
    <property type="match status" value="2"/>
</dbReference>
<dbReference type="InterPro" id="IPR050138">
    <property type="entry name" value="DHOase/Allantoinase_Hydrolase"/>
</dbReference>
<dbReference type="EMBL" id="MQUC01000003">
    <property type="protein sequence ID" value="PRP66717.1"/>
    <property type="molecule type" value="Genomic_DNA"/>
</dbReference>
<dbReference type="InterPro" id="IPR032466">
    <property type="entry name" value="Metal_Hydrolase"/>
</dbReference>
<keyword evidence="1" id="KW-0665">Pyrimidine biosynthesis</keyword>
<dbReference type="Pfam" id="PF12890">
    <property type="entry name" value="DHOase"/>
    <property type="match status" value="1"/>
</dbReference>
<dbReference type="GO" id="GO:0004151">
    <property type="term" value="F:dihydroorotase activity"/>
    <property type="evidence" value="ECO:0007669"/>
    <property type="project" value="InterPro"/>
</dbReference>